<sequence>MECESQGVKLCAVLLAAVLIAAHWSKKLPHQQRQKYAVVTLVDCRALLEPPLPKQHPGFYHPAIMNTHDLNGGEKQWWDLARRSHRAFSGAKDRNKHFSHMWDLNFLMCRALDNPGLTPSGVSLRTALISFEDVVIGESSPSSHRDIEGCGITSGVRASVHGIGPSIAIFDTIHDGSIDSECVYPYPLD</sequence>
<accession>A0ACB9QTB2</accession>
<proteinExistence type="predicted"/>
<comment type="caution">
    <text evidence="1">The sequence shown here is derived from an EMBL/GenBank/DDBJ whole genome shotgun (WGS) entry which is preliminary data.</text>
</comment>
<evidence type="ECO:0000313" key="1">
    <source>
        <dbReference type="EMBL" id="KAI4370171.1"/>
    </source>
</evidence>
<gene>
    <name evidence="1" type="ORF">MLD38_018546</name>
</gene>
<name>A0ACB9QTB2_9MYRT</name>
<dbReference type="EMBL" id="CM042884">
    <property type="protein sequence ID" value="KAI4370171.1"/>
    <property type="molecule type" value="Genomic_DNA"/>
</dbReference>
<organism evidence="1 2">
    <name type="scientific">Melastoma candidum</name>
    <dbReference type="NCBI Taxonomy" id="119954"/>
    <lineage>
        <taxon>Eukaryota</taxon>
        <taxon>Viridiplantae</taxon>
        <taxon>Streptophyta</taxon>
        <taxon>Embryophyta</taxon>
        <taxon>Tracheophyta</taxon>
        <taxon>Spermatophyta</taxon>
        <taxon>Magnoliopsida</taxon>
        <taxon>eudicotyledons</taxon>
        <taxon>Gunneridae</taxon>
        <taxon>Pentapetalae</taxon>
        <taxon>rosids</taxon>
        <taxon>malvids</taxon>
        <taxon>Myrtales</taxon>
        <taxon>Melastomataceae</taxon>
        <taxon>Melastomatoideae</taxon>
        <taxon>Melastomateae</taxon>
        <taxon>Melastoma</taxon>
    </lineage>
</organism>
<evidence type="ECO:0000313" key="2">
    <source>
        <dbReference type="Proteomes" id="UP001057402"/>
    </source>
</evidence>
<keyword evidence="2" id="KW-1185">Reference proteome</keyword>
<dbReference type="Proteomes" id="UP001057402">
    <property type="component" value="Chromosome 5"/>
</dbReference>
<protein>
    <submittedName>
        <fullName evidence="1">Uncharacterized protein</fullName>
    </submittedName>
</protein>
<reference evidence="2" key="1">
    <citation type="journal article" date="2023" name="Front. Plant Sci.">
        <title>Chromosomal-level genome assembly of Melastoma candidum provides insights into trichome evolution.</title>
        <authorList>
            <person name="Zhong Y."/>
            <person name="Wu W."/>
            <person name="Sun C."/>
            <person name="Zou P."/>
            <person name="Liu Y."/>
            <person name="Dai S."/>
            <person name="Zhou R."/>
        </authorList>
    </citation>
    <scope>NUCLEOTIDE SEQUENCE [LARGE SCALE GENOMIC DNA]</scope>
</reference>